<dbReference type="Proteomes" id="UP000266482">
    <property type="component" value="Unassembled WGS sequence"/>
</dbReference>
<dbReference type="EMBL" id="QXQA01000007">
    <property type="protein sequence ID" value="RIX52415.1"/>
    <property type="molecule type" value="Genomic_DNA"/>
</dbReference>
<evidence type="ECO:0000256" key="1">
    <source>
        <dbReference type="SAM" id="MobiDB-lite"/>
    </source>
</evidence>
<reference evidence="2 3" key="1">
    <citation type="submission" date="2018-09" db="EMBL/GenBank/DDBJ databases">
        <title>Paenibacillus aracenensis nov. sp. isolated from a cave in southern Spain.</title>
        <authorList>
            <person name="Jurado V."/>
            <person name="Gutierrez-Patricio S."/>
            <person name="Gonzalez-Pimentel J.L."/>
            <person name="Miller A.Z."/>
            <person name="Laiz L."/>
            <person name="Saiz-Jimenez C."/>
        </authorList>
    </citation>
    <scope>NUCLEOTIDE SEQUENCE [LARGE SCALE GENOMIC DNA]</scope>
    <source>
        <strain evidence="2 3">DSM 22867</strain>
    </source>
</reference>
<evidence type="ECO:0000313" key="3">
    <source>
        <dbReference type="Proteomes" id="UP000266482"/>
    </source>
</evidence>
<dbReference type="OrthoDB" id="2655795at2"/>
<proteinExistence type="predicted"/>
<accession>A0A3A1UW50</accession>
<feature type="region of interest" description="Disordered" evidence="1">
    <location>
        <begin position="67"/>
        <end position="86"/>
    </location>
</feature>
<organism evidence="2 3">
    <name type="scientific">Paenibacillus nanensis</name>
    <dbReference type="NCBI Taxonomy" id="393251"/>
    <lineage>
        <taxon>Bacteria</taxon>
        <taxon>Bacillati</taxon>
        <taxon>Bacillota</taxon>
        <taxon>Bacilli</taxon>
        <taxon>Bacillales</taxon>
        <taxon>Paenibacillaceae</taxon>
        <taxon>Paenibacillus</taxon>
    </lineage>
</organism>
<dbReference type="AlphaFoldDB" id="A0A3A1UW50"/>
<sequence length="156" mass="18181">MTKEPDKKPNTFIFQVEIMVEERHHTTALEKLIKEMNRCEWTDYRIVSGMQLGRIIEERIEKSSSKIKFPLSDEKPAKPATPPNNAMESAGVEQIRGFIKKNSLIRLIVNKGFGNTINIPCRIINMDEKEQIVTVYHVDEKQVYTFRLNEIEDFIV</sequence>
<name>A0A3A1UW50_9BACL</name>
<comment type="caution">
    <text evidence="2">The sequence shown here is derived from an EMBL/GenBank/DDBJ whole genome shotgun (WGS) entry which is preliminary data.</text>
</comment>
<evidence type="ECO:0000313" key="2">
    <source>
        <dbReference type="EMBL" id="RIX52415.1"/>
    </source>
</evidence>
<keyword evidence="3" id="KW-1185">Reference proteome</keyword>
<gene>
    <name evidence="2" type="ORF">D3P08_13140</name>
</gene>
<dbReference type="RefSeq" id="WP_119600141.1">
    <property type="nucleotide sequence ID" value="NZ_QXQA01000007.1"/>
</dbReference>
<protein>
    <submittedName>
        <fullName evidence="2">Uncharacterized protein</fullName>
    </submittedName>
</protein>